<dbReference type="SUPFAM" id="SSF88723">
    <property type="entry name" value="PIN domain-like"/>
    <property type="match status" value="1"/>
</dbReference>
<dbReference type="PANTHER" id="PTHR42740:SF1">
    <property type="entry name" value="RIBONUCLEASE VAPC3"/>
    <property type="match status" value="1"/>
</dbReference>
<feature type="domain" description="PIN" evidence="7">
    <location>
        <begin position="7"/>
        <end position="124"/>
    </location>
</feature>
<comment type="caution">
    <text evidence="8">The sequence shown here is derived from an EMBL/GenBank/DDBJ whole genome shotgun (WGS) entry which is preliminary data.</text>
</comment>
<evidence type="ECO:0000313" key="8">
    <source>
        <dbReference type="EMBL" id="CDI04001.1"/>
    </source>
</evidence>
<dbReference type="InterPro" id="IPR022907">
    <property type="entry name" value="VapC_family"/>
</dbReference>
<protein>
    <recommendedName>
        <fullName evidence="6">Ribonuclease VapC</fullName>
        <shortName evidence="6">RNase VapC</shortName>
        <ecNumber evidence="6">3.1.-.-</ecNumber>
    </recommendedName>
    <alternativeName>
        <fullName evidence="6">Toxin VapC</fullName>
    </alternativeName>
</protein>
<dbReference type="InterPro" id="IPR051749">
    <property type="entry name" value="PINc/VapC_TA_RNase"/>
</dbReference>
<evidence type="ECO:0000256" key="2">
    <source>
        <dbReference type="ARBA" id="ARBA00022722"/>
    </source>
</evidence>
<dbReference type="GO" id="GO:0016787">
    <property type="term" value="F:hydrolase activity"/>
    <property type="evidence" value="ECO:0007669"/>
    <property type="project" value="UniProtKB-KW"/>
</dbReference>
<dbReference type="PANTHER" id="PTHR42740">
    <property type="entry name" value="RIBONUCLEASE VAPC3"/>
    <property type="match status" value="1"/>
</dbReference>
<organism evidence="8 9">
    <name type="scientific">Candidatus Competibacter denitrificans Run_A_D11</name>
    <dbReference type="NCBI Taxonomy" id="1400863"/>
    <lineage>
        <taxon>Bacteria</taxon>
        <taxon>Pseudomonadati</taxon>
        <taxon>Pseudomonadota</taxon>
        <taxon>Gammaproteobacteria</taxon>
        <taxon>Candidatus Competibacteraceae</taxon>
        <taxon>Candidatus Competibacter</taxon>
    </lineage>
</organism>
<keyword evidence="2 6" id="KW-0540">Nuclease</keyword>
<feature type="binding site" evidence="6">
    <location>
        <position position="101"/>
    </location>
    <ligand>
        <name>Mg(2+)</name>
        <dbReference type="ChEBI" id="CHEBI:18420"/>
    </ligand>
</feature>
<dbReference type="GO" id="GO:0090729">
    <property type="term" value="F:toxin activity"/>
    <property type="evidence" value="ECO:0007669"/>
    <property type="project" value="UniProtKB-KW"/>
</dbReference>
<feature type="binding site" evidence="6">
    <location>
        <position position="10"/>
    </location>
    <ligand>
        <name>Mg(2+)</name>
        <dbReference type="ChEBI" id="CHEBI:18420"/>
    </ligand>
</feature>
<evidence type="ECO:0000256" key="5">
    <source>
        <dbReference type="ARBA" id="ARBA00022842"/>
    </source>
</evidence>
<comment type="cofactor">
    <cofactor evidence="6">
        <name>Mg(2+)</name>
        <dbReference type="ChEBI" id="CHEBI:18420"/>
    </cofactor>
</comment>
<keyword evidence="6" id="KW-0800">Toxin</keyword>
<keyword evidence="9" id="KW-1185">Reference proteome</keyword>
<name>W6M7Q1_9GAMM</name>
<dbReference type="Gene3D" id="3.40.50.1010">
    <property type="entry name" value="5'-nuclease"/>
    <property type="match status" value="1"/>
</dbReference>
<keyword evidence="3 6" id="KW-0479">Metal-binding</keyword>
<dbReference type="Pfam" id="PF01850">
    <property type="entry name" value="PIN"/>
    <property type="match status" value="1"/>
</dbReference>
<dbReference type="AlphaFoldDB" id="W6M7Q1"/>
<dbReference type="EMBL" id="CBTJ020000088">
    <property type="protein sequence ID" value="CDI04001.1"/>
    <property type="molecule type" value="Genomic_DNA"/>
</dbReference>
<keyword evidence="1 6" id="KW-1277">Toxin-antitoxin system</keyword>
<dbReference type="Proteomes" id="UP000035760">
    <property type="component" value="Unassembled WGS sequence"/>
</dbReference>
<evidence type="ECO:0000256" key="6">
    <source>
        <dbReference type="HAMAP-Rule" id="MF_00265"/>
    </source>
</evidence>
<sequence>MEASRMILVDTSVWIDFFRGNALPHVQRLEEWIEQGENIVLCGVILTEILQGIREESTYQRTRHYLEFLRLLPMTQDVFVEAAQIYRALRAQGITVRKPLDCMIAATALVHQAQLLHNDRDFVLIAQHYPLHVIRLVQH</sequence>
<evidence type="ECO:0000256" key="1">
    <source>
        <dbReference type="ARBA" id="ARBA00022649"/>
    </source>
</evidence>
<dbReference type="InterPro" id="IPR029060">
    <property type="entry name" value="PIN-like_dom_sf"/>
</dbReference>
<dbReference type="InterPro" id="IPR002716">
    <property type="entry name" value="PIN_dom"/>
</dbReference>
<dbReference type="EC" id="3.1.-.-" evidence="6"/>
<reference evidence="8" key="1">
    <citation type="submission" date="2013-07" db="EMBL/GenBank/DDBJ databases">
        <authorList>
            <person name="McIlroy S."/>
        </authorList>
    </citation>
    <scope>NUCLEOTIDE SEQUENCE [LARGE SCALE GENOMIC DNA]</scope>
    <source>
        <strain evidence="8">Run_A_D11</strain>
    </source>
</reference>
<accession>W6M7Q1</accession>
<reference evidence="8" key="2">
    <citation type="submission" date="2014-03" db="EMBL/GenBank/DDBJ databases">
        <title>Candidatus Competibacter-lineage genomes retrieved from metagenomes reveal functional metabolic diversity.</title>
        <authorList>
            <person name="McIlroy S.J."/>
            <person name="Albertsen M."/>
            <person name="Andresen E.K."/>
            <person name="Saunders A.M."/>
            <person name="Kristiansen R."/>
            <person name="Stokholm-Bjerregaard M."/>
            <person name="Nielsen K.L."/>
            <person name="Nielsen P.H."/>
        </authorList>
    </citation>
    <scope>NUCLEOTIDE SEQUENCE</scope>
    <source>
        <strain evidence="8">Run_A_D11</strain>
    </source>
</reference>
<dbReference type="HAMAP" id="MF_00265">
    <property type="entry name" value="VapC_Nob1"/>
    <property type="match status" value="1"/>
</dbReference>
<dbReference type="STRING" id="1400863.BN873_770034"/>
<dbReference type="GO" id="GO:0000287">
    <property type="term" value="F:magnesium ion binding"/>
    <property type="evidence" value="ECO:0007669"/>
    <property type="project" value="UniProtKB-UniRule"/>
</dbReference>
<comment type="similarity">
    <text evidence="6">Belongs to the PINc/VapC protein family.</text>
</comment>
<keyword evidence="5 6" id="KW-0460">Magnesium</keyword>
<proteinExistence type="inferred from homology"/>
<evidence type="ECO:0000256" key="4">
    <source>
        <dbReference type="ARBA" id="ARBA00022801"/>
    </source>
</evidence>
<keyword evidence="4 6" id="KW-0378">Hydrolase</keyword>
<dbReference type="GO" id="GO:0004540">
    <property type="term" value="F:RNA nuclease activity"/>
    <property type="evidence" value="ECO:0007669"/>
    <property type="project" value="InterPro"/>
</dbReference>
<evidence type="ECO:0000259" key="7">
    <source>
        <dbReference type="Pfam" id="PF01850"/>
    </source>
</evidence>
<comment type="function">
    <text evidence="6">Toxic component of a toxin-antitoxin (TA) system. An RNase.</text>
</comment>
<gene>
    <name evidence="6" type="primary">vapC</name>
    <name evidence="8" type="ORF">BN873_770034</name>
</gene>
<evidence type="ECO:0000256" key="3">
    <source>
        <dbReference type="ARBA" id="ARBA00022723"/>
    </source>
</evidence>
<dbReference type="CDD" id="cd18763">
    <property type="entry name" value="PIN_MtVapC3-like"/>
    <property type="match status" value="1"/>
</dbReference>
<evidence type="ECO:0000313" key="9">
    <source>
        <dbReference type="Proteomes" id="UP000035760"/>
    </source>
</evidence>